<evidence type="ECO:0000256" key="1">
    <source>
        <dbReference type="ARBA" id="ARBA00022490"/>
    </source>
</evidence>
<dbReference type="EC" id="2.1.1.264" evidence="7"/>
<keyword evidence="2" id="KW-0698">rRNA processing</keyword>
<evidence type="ECO:0000256" key="3">
    <source>
        <dbReference type="ARBA" id="ARBA00022603"/>
    </source>
</evidence>
<dbReference type="InterPro" id="IPR029063">
    <property type="entry name" value="SAM-dependent_MTases_sf"/>
</dbReference>
<keyword evidence="5" id="KW-0949">S-adenosyl-L-methionine</keyword>
<dbReference type="GO" id="GO:0003723">
    <property type="term" value="F:RNA binding"/>
    <property type="evidence" value="ECO:0007669"/>
    <property type="project" value="InterPro"/>
</dbReference>
<dbReference type="InterPro" id="IPR002052">
    <property type="entry name" value="DNA_methylase_N6_adenine_CS"/>
</dbReference>
<dbReference type="Pfam" id="PF22020">
    <property type="entry name" value="RlmL_1st"/>
    <property type="match status" value="1"/>
</dbReference>
<dbReference type="PANTHER" id="PTHR47313:SF1">
    <property type="entry name" value="RIBOSOMAL RNA LARGE SUBUNIT METHYLTRANSFERASE K_L"/>
    <property type="match status" value="1"/>
</dbReference>
<protein>
    <submittedName>
        <fullName evidence="7">23S rRNA (Guanine(2445)-N(2))-methyltransferase / 23S rRNA (Guanine(2069)-N(7))-methyltransferase</fullName>
        <ecNumber evidence="7">2.1.1.173</ecNumber>
        <ecNumber evidence="7">2.1.1.264</ecNumber>
    </submittedName>
</protein>
<dbReference type="GO" id="GO:0070043">
    <property type="term" value="F:rRNA (guanine-N7-)-methyltransferase activity"/>
    <property type="evidence" value="ECO:0007669"/>
    <property type="project" value="TreeGrafter"/>
</dbReference>
<dbReference type="PROSITE" id="PS51165">
    <property type="entry name" value="THUMP"/>
    <property type="match status" value="1"/>
</dbReference>
<name>A0A3B1BE35_9ZZZZ</name>
<dbReference type="InterPro" id="IPR000241">
    <property type="entry name" value="RlmKL-like_Mtase"/>
</dbReference>
<organism evidence="7">
    <name type="scientific">hydrothermal vent metagenome</name>
    <dbReference type="NCBI Taxonomy" id="652676"/>
    <lineage>
        <taxon>unclassified sequences</taxon>
        <taxon>metagenomes</taxon>
        <taxon>ecological metagenomes</taxon>
    </lineage>
</organism>
<keyword evidence="3 7" id="KW-0489">Methyltransferase</keyword>
<dbReference type="Gene3D" id="3.30.750.80">
    <property type="entry name" value="RNA methyltransferase domain (HRMD) like"/>
    <property type="match status" value="1"/>
</dbReference>
<dbReference type="InterPro" id="IPR053943">
    <property type="entry name" value="RlmKL-like_Mtase_CS"/>
</dbReference>
<keyword evidence="4 7" id="KW-0808">Transferase</keyword>
<dbReference type="PROSITE" id="PS01261">
    <property type="entry name" value="UPF0020"/>
    <property type="match status" value="1"/>
</dbReference>
<dbReference type="InterPro" id="IPR019614">
    <property type="entry name" value="SAM-dep_methyl-trfase"/>
</dbReference>
<evidence type="ECO:0000259" key="6">
    <source>
        <dbReference type="PROSITE" id="PS51165"/>
    </source>
</evidence>
<evidence type="ECO:0000256" key="2">
    <source>
        <dbReference type="ARBA" id="ARBA00022552"/>
    </source>
</evidence>
<dbReference type="PANTHER" id="PTHR47313">
    <property type="entry name" value="RIBOSOMAL RNA LARGE SUBUNIT METHYLTRANSFERASE K/L"/>
    <property type="match status" value="1"/>
</dbReference>
<dbReference type="Gene3D" id="3.40.50.150">
    <property type="entry name" value="Vaccinia Virus protein VP39"/>
    <property type="match status" value="2"/>
</dbReference>
<evidence type="ECO:0000313" key="7">
    <source>
        <dbReference type="EMBL" id="VAX09658.1"/>
    </source>
</evidence>
<dbReference type="HAMAP" id="MF_01858">
    <property type="entry name" value="23SrRNA_methyltr_KL"/>
    <property type="match status" value="1"/>
</dbReference>
<dbReference type="AlphaFoldDB" id="A0A3B1BE35"/>
<dbReference type="InterPro" id="IPR054170">
    <property type="entry name" value="RlmL_1st"/>
</dbReference>
<dbReference type="SMART" id="SM00981">
    <property type="entry name" value="THUMP"/>
    <property type="match status" value="1"/>
</dbReference>
<dbReference type="InterPro" id="IPR017244">
    <property type="entry name" value="23SrRNA_methyltr_KL"/>
</dbReference>
<dbReference type="GO" id="GO:0005737">
    <property type="term" value="C:cytoplasm"/>
    <property type="evidence" value="ECO:0007669"/>
    <property type="project" value="InterPro"/>
</dbReference>
<evidence type="ECO:0000256" key="4">
    <source>
        <dbReference type="ARBA" id="ARBA00022679"/>
    </source>
</evidence>
<dbReference type="Pfam" id="PF01170">
    <property type="entry name" value="UPF0020"/>
    <property type="match status" value="1"/>
</dbReference>
<dbReference type="EMBL" id="UOFX01000056">
    <property type="protein sequence ID" value="VAX09658.1"/>
    <property type="molecule type" value="Genomic_DNA"/>
</dbReference>
<dbReference type="EC" id="2.1.1.173" evidence="7"/>
<accession>A0A3B1BE35</accession>
<gene>
    <name evidence="7" type="ORF">MNBD_GAMMA26-1133</name>
</gene>
<dbReference type="Pfam" id="PF10672">
    <property type="entry name" value="Methyltrans_SAM"/>
    <property type="match status" value="1"/>
</dbReference>
<dbReference type="Pfam" id="PF02926">
    <property type="entry name" value="THUMP"/>
    <property type="match status" value="1"/>
</dbReference>
<dbReference type="InterPro" id="IPR004114">
    <property type="entry name" value="THUMP_dom"/>
</dbReference>
<dbReference type="SUPFAM" id="SSF53335">
    <property type="entry name" value="S-adenosyl-L-methionine-dependent methyltransferases"/>
    <property type="match status" value="2"/>
</dbReference>
<dbReference type="GO" id="GO:0052915">
    <property type="term" value="F:23S rRNA (guanine(2445)-N(2))-methyltransferase activity"/>
    <property type="evidence" value="ECO:0007669"/>
    <property type="project" value="UniProtKB-EC"/>
</dbReference>
<evidence type="ECO:0000256" key="5">
    <source>
        <dbReference type="ARBA" id="ARBA00022691"/>
    </source>
</evidence>
<feature type="domain" description="THUMP" evidence="6">
    <location>
        <begin position="45"/>
        <end position="156"/>
    </location>
</feature>
<dbReference type="Gene3D" id="3.30.2130.30">
    <property type="match status" value="1"/>
</dbReference>
<proteinExistence type="inferred from homology"/>
<dbReference type="PIRSF" id="PIRSF037618">
    <property type="entry name" value="RNA_Mtase_bacteria_prd"/>
    <property type="match status" value="1"/>
</dbReference>
<dbReference type="PROSITE" id="PS00092">
    <property type="entry name" value="N6_MTASE"/>
    <property type="match status" value="1"/>
</dbReference>
<dbReference type="NCBIfam" id="NF008748">
    <property type="entry name" value="PRK11783.1"/>
    <property type="match status" value="1"/>
</dbReference>
<keyword evidence="1" id="KW-0963">Cytoplasm</keyword>
<dbReference type="CDD" id="cd02440">
    <property type="entry name" value="AdoMet_MTases"/>
    <property type="match status" value="1"/>
</dbReference>
<dbReference type="CDD" id="cd11715">
    <property type="entry name" value="THUMP_AdoMetMT"/>
    <property type="match status" value="1"/>
</dbReference>
<reference evidence="7" key="1">
    <citation type="submission" date="2018-06" db="EMBL/GenBank/DDBJ databases">
        <authorList>
            <person name="Zhirakovskaya E."/>
        </authorList>
    </citation>
    <scope>NUCLEOTIDE SEQUENCE</scope>
</reference>
<sequence>MVTYHFFASTPKNMESLLADELRSLGGENVAETRAGASFSGTLATAYKICLWSRIANRVLLVLDRFPAPTPEALYDGVQSTPWDEHFTPAETIAVDFNTSNSQITHSHYGALKVKDAIVDLFRLHCGTRPWVDTNNPDIRINVYLLRDEATICLDLSGASLHKRGYREAGVAAPLKENLAAAILLRAGWPEIAANGGALVDPMCGSGTLPIEAALIAADIAPGLQHEHWGFLRWKKHHTNAWSSLIEDAQSRKQQGLKRLPSIQGFDYNPSAVRAATANVARAGLTEFITIEHREFEQATPAKPGESGLVVVNPPYGERLGADANLAELYFRLGRLLKDQFLGWHSSLITGNPELGKKLGLRAKRKHALYNGRIECTLLHFDIVPELFISNQQRPAPLPVAKHSEGAQMFANRFKKNLKHLSRWARREGIHCYRLYGADLPEYAIAVDLYEGEKRWVHVQEYEAPKNVDKQNARRRVREALSIILEVLELPEDQLFFKVRRQQKGTDQYEKLAANKHYYEVYEGGCRFLVNFEDYLDTGLFLDHRITRSKLAELVTGKHFLNLFGYTGAATIYAAKGGAKSTLTVDMSNTYLQWARRNLTLNGFDSGKHRTKQANCLEWLNQAPNQHKYGLIFLDPPSFSSSKRMDGTFDVQRDHVELIKKTIKLLEPGGVLIFSNNLRRFKMDAEALSELQIKNISRATLPKDFERNPRVHNCWSIAPTP</sequence>